<sequence>MNLLASMRYLIALSEHRHFGRAALACHITQPALSNAMKALEDEFGVVIIKRGRNYAGLTPEGERVLATAQRMVREHTVLRQELGSEADRPRGPIRIGAVPTAMPVLSRFAARLQARHPGIVPSILSLSSSELEAGLERLSLDLALGYTERMKLTGAQLKAWPQYTEHYFLLRRAKKPHPSQLRIGKPMRWRDAAAFPLVMLTPEMHNRTIIDSAFVTAGAPVKPAMETNAILTLPLSVFAGDICTVMPGALVSAVLGYRELEALPLVEPDVRTPIGFMAQAGVRPSRALDAALAMAQDGEWLRHAAAHSGLLTAGGRAKPPGS</sequence>
<evidence type="ECO:0000256" key="2">
    <source>
        <dbReference type="ARBA" id="ARBA00023015"/>
    </source>
</evidence>
<dbReference type="GO" id="GO:0003677">
    <property type="term" value="F:DNA binding"/>
    <property type="evidence" value="ECO:0007669"/>
    <property type="project" value="UniProtKB-KW"/>
</dbReference>
<comment type="caution">
    <text evidence="6">The sequence shown here is derived from an EMBL/GenBank/DDBJ whole genome shotgun (WGS) entry which is preliminary data.</text>
</comment>
<dbReference type="Gene3D" id="1.10.10.10">
    <property type="entry name" value="Winged helix-like DNA-binding domain superfamily/Winged helix DNA-binding domain"/>
    <property type="match status" value="1"/>
</dbReference>
<evidence type="ECO:0000256" key="4">
    <source>
        <dbReference type="ARBA" id="ARBA00023163"/>
    </source>
</evidence>
<dbReference type="Pfam" id="PF03466">
    <property type="entry name" value="LysR_substrate"/>
    <property type="match status" value="1"/>
</dbReference>
<protein>
    <submittedName>
        <fullName evidence="6">LysR family transcriptional regulator</fullName>
    </submittedName>
</protein>
<evidence type="ECO:0000313" key="7">
    <source>
        <dbReference type="Proteomes" id="UP000297839"/>
    </source>
</evidence>
<keyword evidence="7" id="KW-1185">Reference proteome</keyword>
<dbReference type="RefSeq" id="WP_135247550.1">
    <property type="nucleotide sequence ID" value="NZ_SMLK01000001.1"/>
</dbReference>
<dbReference type="CDD" id="cd05466">
    <property type="entry name" value="PBP2_LTTR_substrate"/>
    <property type="match status" value="1"/>
</dbReference>
<organism evidence="6 7">
    <name type="scientific">Ramlibacter humi</name>
    <dbReference type="NCBI Taxonomy" id="2530451"/>
    <lineage>
        <taxon>Bacteria</taxon>
        <taxon>Pseudomonadati</taxon>
        <taxon>Pseudomonadota</taxon>
        <taxon>Betaproteobacteria</taxon>
        <taxon>Burkholderiales</taxon>
        <taxon>Comamonadaceae</taxon>
        <taxon>Ramlibacter</taxon>
    </lineage>
</organism>
<dbReference type="PROSITE" id="PS50931">
    <property type="entry name" value="HTH_LYSR"/>
    <property type="match status" value="1"/>
</dbReference>
<dbReference type="AlphaFoldDB" id="A0A4Z0C7N7"/>
<dbReference type="InterPro" id="IPR005119">
    <property type="entry name" value="LysR_subst-bd"/>
</dbReference>
<evidence type="ECO:0000313" key="6">
    <source>
        <dbReference type="EMBL" id="TFZ07613.1"/>
    </source>
</evidence>
<dbReference type="PANTHER" id="PTHR30419:SF31">
    <property type="entry name" value="BLR3139 PROTEIN"/>
    <property type="match status" value="1"/>
</dbReference>
<dbReference type="Pfam" id="PF00126">
    <property type="entry name" value="HTH_1"/>
    <property type="match status" value="1"/>
</dbReference>
<evidence type="ECO:0000259" key="5">
    <source>
        <dbReference type="PROSITE" id="PS50931"/>
    </source>
</evidence>
<dbReference type="InterPro" id="IPR050950">
    <property type="entry name" value="HTH-type_LysR_regulators"/>
</dbReference>
<evidence type="ECO:0000256" key="3">
    <source>
        <dbReference type="ARBA" id="ARBA00023125"/>
    </source>
</evidence>
<dbReference type="Proteomes" id="UP000297839">
    <property type="component" value="Unassembled WGS sequence"/>
</dbReference>
<gene>
    <name evidence="6" type="ORF">EZ216_00135</name>
</gene>
<keyword evidence="3" id="KW-0238">DNA-binding</keyword>
<evidence type="ECO:0000256" key="1">
    <source>
        <dbReference type="ARBA" id="ARBA00009437"/>
    </source>
</evidence>
<name>A0A4Z0C7N7_9BURK</name>
<dbReference type="EMBL" id="SMLK01000001">
    <property type="protein sequence ID" value="TFZ07613.1"/>
    <property type="molecule type" value="Genomic_DNA"/>
</dbReference>
<feature type="domain" description="HTH lysR-type" evidence="5">
    <location>
        <begin position="1"/>
        <end position="59"/>
    </location>
</feature>
<dbReference type="SUPFAM" id="SSF46785">
    <property type="entry name" value="Winged helix' DNA-binding domain"/>
    <property type="match status" value="1"/>
</dbReference>
<dbReference type="PRINTS" id="PR00039">
    <property type="entry name" value="HTHLYSR"/>
</dbReference>
<reference evidence="6 7" key="1">
    <citation type="submission" date="2019-03" db="EMBL/GenBank/DDBJ databases">
        <title>Ramlibacter sp. 18x22-1, whole genome shotgun sequence.</title>
        <authorList>
            <person name="Zhang X."/>
            <person name="Feng G."/>
            <person name="Zhu H."/>
        </authorList>
    </citation>
    <scope>NUCLEOTIDE SEQUENCE [LARGE SCALE GENOMIC DNA]</scope>
    <source>
        <strain evidence="6 7">18x22-1</strain>
    </source>
</reference>
<dbReference type="GO" id="GO:0005829">
    <property type="term" value="C:cytosol"/>
    <property type="evidence" value="ECO:0007669"/>
    <property type="project" value="TreeGrafter"/>
</dbReference>
<dbReference type="OrthoDB" id="9775392at2"/>
<dbReference type="PANTHER" id="PTHR30419">
    <property type="entry name" value="HTH-TYPE TRANSCRIPTIONAL REGULATOR YBHD"/>
    <property type="match status" value="1"/>
</dbReference>
<dbReference type="InterPro" id="IPR036388">
    <property type="entry name" value="WH-like_DNA-bd_sf"/>
</dbReference>
<dbReference type="InterPro" id="IPR000847">
    <property type="entry name" value="LysR_HTH_N"/>
</dbReference>
<comment type="similarity">
    <text evidence="1">Belongs to the LysR transcriptional regulatory family.</text>
</comment>
<dbReference type="InterPro" id="IPR036390">
    <property type="entry name" value="WH_DNA-bd_sf"/>
</dbReference>
<dbReference type="SUPFAM" id="SSF53850">
    <property type="entry name" value="Periplasmic binding protein-like II"/>
    <property type="match status" value="1"/>
</dbReference>
<keyword evidence="4" id="KW-0804">Transcription</keyword>
<proteinExistence type="inferred from homology"/>
<dbReference type="FunFam" id="1.10.10.10:FF:000001">
    <property type="entry name" value="LysR family transcriptional regulator"/>
    <property type="match status" value="1"/>
</dbReference>
<keyword evidence="2" id="KW-0805">Transcription regulation</keyword>
<dbReference type="GO" id="GO:0003700">
    <property type="term" value="F:DNA-binding transcription factor activity"/>
    <property type="evidence" value="ECO:0007669"/>
    <property type="project" value="InterPro"/>
</dbReference>
<dbReference type="Gene3D" id="3.40.190.290">
    <property type="match status" value="1"/>
</dbReference>
<accession>A0A4Z0C7N7</accession>